<comment type="caution">
    <text evidence="18">The sequence shown here is derived from an EMBL/GenBank/DDBJ whole genome shotgun (WGS) entry which is preliminary data.</text>
</comment>
<evidence type="ECO:0000256" key="15">
    <source>
        <dbReference type="SAM" id="Coils"/>
    </source>
</evidence>
<dbReference type="PANTHER" id="PTHR11070">
    <property type="entry name" value="UVRD / RECB / PCRA DNA HELICASE FAMILY MEMBER"/>
    <property type="match status" value="1"/>
</dbReference>
<evidence type="ECO:0000256" key="12">
    <source>
        <dbReference type="ARBA" id="ARBA00034808"/>
    </source>
</evidence>
<evidence type="ECO:0000256" key="9">
    <source>
        <dbReference type="ARBA" id="ARBA00023204"/>
    </source>
</evidence>
<evidence type="ECO:0000256" key="1">
    <source>
        <dbReference type="ARBA" id="ARBA00022722"/>
    </source>
</evidence>
<evidence type="ECO:0000313" key="19">
    <source>
        <dbReference type="Proteomes" id="UP001203687"/>
    </source>
</evidence>
<evidence type="ECO:0000256" key="6">
    <source>
        <dbReference type="ARBA" id="ARBA00022839"/>
    </source>
</evidence>
<evidence type="ECO:0000259" key="16">
    <source>
        <dbReference type="PROSITE" id="PS51198"/>
    </source>
</evidence>
<evidence type="ECO:0000313" key="18">
    <source>
        <dbReference type="EMBL" id="MCK8480336.1"/>
    </source>
</evidence>
<keyword evidence="1" id="KW-0540">Nuclease</keyword>
<keyword evidence="6" id="KW-0269">Exonuclease</keyword>
<dbReference type="Pfam" id="PF13361">
    <property type="entry name" value="UvrD_C"/>
    <property type="match status" value="1"/>
</dbReference>
<keyword evidence="10" id="KW-0413">Isomerase</keyword>
<dbReference type="Proteomes" id="UP001203687">
    <property type="component" value="Unassembled WGS sequence"/>
</dbReference>
<keyword evidence="7 14" id="KW-0067">ATP-binding</keyword>
<dbReference type="RefSeq" id="WP_248412466.1">
    <property type="nucleotide sequence ID" value="NZ_JALPQF010000005.1"/>
</dbReference>
<dbReference type="EC" id="5.6.2.4" evidence="12"/>
<dbReference type="InterPro" id="IPR000212">
    <property type="entry name" value="DNA_helicase_UvrD/REP"/>
</dbReference>
<evidence type="ECO:0000256" key="11">
    <source>
        <dbReference type="ARBA" id="ARBA00034617"/>
    </source>
</evidence>
<dbReference type="PROSITE" id="PS51198">
    <property type="entry name" value="UVRD_HELICASE_ATP_BIND"/>
    <property type="match status" value="1"/>
</dbReference>
<feature type="coiled-coil region" evidence="15">
    <location>
        <begin position="212"/>
        <end position="239"/>
    </location>
</feature>
<comment type="catalytic activity">
    <reaction evidence="11">
        <text>Couples ATP hydrolysis with the unwinding of duplex DNA by translocating in the 3'-5' direction.</text>
        <dbReference type="EC" id="5.6.2.4"/>
    </reaction>
</comment>
<keyword evidence="15" id="KW-0175">Coiled coil</keyword>
<evidence type="ECO:0000256" key="4">
    <source>
        <dbReference type="ARBA" id="ARBA00022801"/>
    </source>
</evidence>
<dbReference type="EMBL" id="JALPQF010000005">
    <property type="protein sequence ID" value="MCK8480336.1"/>
    <property type="molecule type" value="Genomic_DNA"/>
</dbReference>
<dbReference type="InterPro" id="IPR014016">
    <property type="entry name" value="UvrD-like_ATP-bd"/>
</dbReference>
<dbReference type="Pfam" id="PF00580">
    <property type="entry name" value="UvrD-helicase"/>
    <property type="match status" value="1"/>
</dbReference>
<feature type="domain" description="UvrD-like helicase ATP-binding" evidence="16">
    <location>
        <begin position="1"/>
        <end position="472"/>
    </location>
</feature>
<name>A0ABT0H7L5_9FLAO</name>
<keyword evidence="8" id="KW-0238">DNA-binding</keyword>
<proteinExistence type="predicted"/>
<evidence type="ECO:0000259" key="17">
    <source>
        <dbReference type="PROSITE" id="PS51217"/>
    </source>
</evidence>
<evidence type="ECO:0000256" key="8">
    <source>
        <dbReference type="ARBA" id="ARBA00023125"/>
    </source>
</evidence>
<dbReference type="Gene3D" id="3.90.320.10">
    <property type="match status" value="1"/>
</dbReference>
<evidence type="ECO:0000256" key="5">
    <source>
        <dbReference type="ARBA" id="ARBA00022806"/>
    </source>
</evidence>
<dbReference type="InterPro" id="IPR027417">
    <property type="entry name" value="P-loop_NTPase"/>
</dbReference>
<gene>
    <name evidence="18" type="ORF">MUY34_06860</name>
</gene>
<keyword evidence="4 14" id="KW-0378">Hydrolase</keyword>
<keyword evidence="3" id="KW-0227">DNA damage</keyword>
<keyword evidence="19" id="KW-1185">Reference proteome</keyword>
<feature type="binding site" evidence="14">
    <location>
        <begin position="12"/>
        <end position="19"/>
    </location>
    <ligand>
        <name>ATP</name>
        <dbReference type="ChEBI" id="CHEBI:30616"/>
    </ligand>
</feature>
<protein>
    <recommendedName>
        <fullName evidence="12">DNA 3'-5' helicase</fullName>
        <ecNumber evidence="12">5.6.2.4</ecNumber>
    </recommendedName>
</protein>
<keyword evidence="5 14" id="KW-0347">Helicase</keyword>
<organism evidence="18 19">
    <name type="scientific">Psychroserpens algicola</name>
    <dbReference type="NCBI Taxonomy" id="1719034"/>
    <lineage>
        <taxon>Bacteria</taxon>
        <taxon>Pseudomonadati</taxon>
        <taxon>Bacteroidota</taxon>
        <taxon>Flavobacteriia</taxon>
        <taxon>Flavobacteriales</taxon>
        <taxon>Flavobacteriaceae</taxon>
        <taxon>Psychroserpens</taxon>
    </lineage>
</organism>
<dbReference type="InterPro" id="IPR011604">
    <property type="entry name" value="PDDEXK-like_dom_sf"/>
</dbReference>
<evidence type="ECO:0000256" key="13">
    <source>
        <dbReference type="ARBA" id="ARBA00048988"/>
    </source>
</evidence>
<dbReference type="InterPro" id="IPR014017">
    <property type="entry name" value="DNA_helicase_UvrD-like_C"/>
</dbReference>
<evidence type="ECO:0000256" key="14">
    <source>
        <dbReference type="PROSITE-ProRule" id="PRU00560"/>
    </source>
</evidence>
<feature type="domain" description="UvrD-like helicase C-terminal" evidence="17">
    <location>
        <begin position="484"/>
        <end position="736"/>
    </location>
</feature>
<evidence type="ECO:0000256" key="10">
    <source>
        <dbReference type="ARBA" id="ARBA00023235"/>
    </source>
</evidence>
<sequence length="1050" mass="121341">MQKQSPFTIYNASAGSGKTFTLVKEYLKILFESKSKLAFRNSLALTFTNKAVGEMKERVILMLKMFSEEHILNTPNSMFKVLTEELDIKPQLLHERSKILLQTIIHNYAAFDISTIDKFNHKLIRTFAYDLKLPVNFEVELDTTTILGKAVDRLIDQAGNDEELTKVLVDFAIEKTDDDRSWDITYDFNSIAKLLVNENEIPFLDQLKGKTLSDFKALKTNLQKQQKEVEQQIIDLAKSTLDLIGRHNLEFSDFNYKTLPNHFKKASDLNFSGLYSNKLQENLAERTKIYSKKLDAEKAAAIEDLLPQIETNYLAIKQLVYTSKFLSNALKNITPLSVLSAIKQTLQDLKDEDDILLISEFNNLISEEIKEQPAPFIYERIGEKFKHYFIDEFQDTSGLQWSNLIPLIDNALSGENLKGETGSLMLVGDAKQAIYRWRGGRAEQFIDLYSETEKPFTIDQKIENLPTNYRSHKTIVEFNNQFFDHIADFALSNPKHQYIYKNAKQNVFFEEEGYVELSFLNTKDEDKNELYSRAVFDTIVKAEANGFKKKDICIIVRKTKEGIAIAEYLSDQGIAIISSETLLLKNAPEVQFINQLITLSLQPLNDEIKVQLLSFLAEEKLQLDDTHNFLERMIHLKPKALFEALRTFGFDFNFDLFLHLPIYEAVESVIRAFHLNERSNAYIQFYLDEVFDYSQKYNASFSGFLEFWDRKKDKLSIVSPLGKDAIQIMTIHKSKGLEFPVVIFPYANQDIYSDITPKVWFPVDKALFNGFSNLYLNMNKDLEELNDLGAQIYGDYRSQLELDSLNLLYVVLTRAVEQLYIISEYDNTKNQKDTSTHYSDLFINHLKFLGKWDEQNMVYSFGTAAAPSEDKKDTIQTIEQVDFISTQKEDHNLNILTSSGYLWDTAQEKAIAQGNLVHHIMSFIKNENDIDFALEHFLSAGHINATQFEALQPIINDLITHKNLRPYFATNLKVYNEKDIITKEGKLLRPDRVVINTNNEATIIDYKTGLKDSKHKEQLFDYQYVLEEMGFDVVKKVLIYINDDIVIKEF</sequence>
<dbReference type="PANTHER" id="PTHR11070:SF67">
    <property type="entry name" value="DNA 3'-5' HELICASE"/>
    <property type="match status" value="1"/>
</dbReference>
<evidence type="ECO:0000256" key="3">
    <source>
        <dbReference type="ARBA" id="ARBA00022763"/>
    </source>
</evidence>
<keyword evidence="9" id="KW-0234">DNA repair</keyword>
<dbReference type="PROSITE" id="PS51217">
    <property type="entry name" value="UVRD_HELICASE_CTER"/>
    <property type="match status" value="1"/>
</dbReference>
<keyword evidence="2 14" id="KW-0547">Nucleotide-binding</keyword>
<comment type="catalytic activity">
    <reaction evidence="13">
        <text>ATP + H2O = ADP + phosphate + H(+)</text>
        <dbReference type="Rhea" id="RHEA:13065"/>
        <dbReference type="ChEBI" id="CHEBI:15377"/>
        <dbReference type="ChEBI" id="CHEBI:15378"/>
        <dbReference type="ChEBI" id="CHEBI:30616"/>
        <dbReference type="ChEBI" id="CHEBI:43474"/>
        <dbReference type="ChEBI" id="CHEBI:456216"/>
        <dbReference type="EC" id="5.6.2.4"/>
    </reaction>
</comment>
<dbReference type="Gene3D" id="3.40.50.300">
    <property type="entry name" value="P-loop containing nucleotide triphosphate hydrolases"/>
    <property type="match status" value="4"/>
</dbReference>
<dbReference type="SUPFAM" id="SSF52540">
    <property type="entry name" value="P-loop containing nucleoside triphosphate hydrolases"/>
    <property type="match status" value="1"/>
</dbReference>
<reference evidence="18" key="1">
    <citation type="submission" date="2022-04" db="EMBL/GenBank/DDBJ databases">
        <authorList>
            <person name="Ren T."/>
        </authorList>
    </citation>
    <scope>NUCLEOTIDE SEQUENCE</scope>
    <source>
        <strain evidence="18">F63249</strain>
    </source>
</reference>
<accession>A0ABT0H7L5</accession>
<evidence type="ECO:0000256" key="7">
    <source>
        <dbReference type="ARBA" id="ARBA00022840"/>
    </source>
</evidence>
<evidence type="ECO:0000256" key="2">
    <source>
        <dbReference type="ARBA" id="ARBA00022741"/>
    </source>
</evidence>